<evidence type="ECO:0000256" key="1">
    <source>
        <dbReference type="ARBA" id="ARBA00023015"/>
    </source>
</evidence>
<keyword evidence="6" id="KW-1185">Reference proteome</keyword>
<dbReference type="PANTHER" id="PTHR46797">
    <property type="entry name" value="HTH-TYPE TRANSCRIPTIONAL REGULATOR"/>
    <property type="match status" value="1"/>
</dbReference>
<keyword evidence="3" id="KW-0804">Transcription</keyword>
<dbReference type="InterPro" id="IPR013096">
    <property type="entry name" value="Cupin_2"/>
</dbReference>
<dbReference type="SUPFAM" id="SSF51182">
    <property type="entry name" value="RmlC-like cupins"/>
    <property type="match status" value="1"/>
</dbReference>
<organism evidence="5 6">
    <name type="scientific">Lentilactobacillus raoultii</name>
    <dbReference type="NCBI Taxonomy" id="1987503"/>
    <lineage>
        <taxon>Bacteria</taxon>
        <taxon>Bacillati</taxon>
        <taxon>Bacillota</taxon>
        <taxon>Bacilli</taxon>
        <taxon>Lactobacillales</taxon>
        <taxon>Lactobacillaceae</taxon>
        <taxon>Lentilactobacillus</taxon>
    </lineage>
</organism>
<dbReference type="EMBL" id="JBHTLH010000015">
    <property type="protein sequence ID" value="MFD1124787.1"/>
    <property type="molecule type" value="Genomic_DNA"/>
</dbReference>
<evidence type="ECO:0000256" key="2">
    <source>
        <dbReference type="ARBA" id="ARBA00023125"/>
    </source>
</evidence>
<evidence type="ECO:0000256" key="3">
    <source>
        <dbReference type="ARBA" id="ARBA00023163"/>
    </source>
</evidence>
<gene>
    <name evidence="5" type="ORF">ACFQ22_05330</name>
</gene>
<dbReference type="InterPro" id="IPR014710">
    <property type="entry name" value="RmlC-like_jellyroll"/>
</dbReference>
<dbReference type="RefSeq" id="WP_121977564.1">
    <property type="nucleotide sequence ID" value="NZ_JBHTLH010000015.1"/>
</dbReference>
<evidence type="ECO:0000259" key="4">
    <source>
        <dbReference type="PROSITE" id="PS50943"/>
    </source>
</evidence>
<dbReference type="Pfam" id="PF07883">
    <property type="entry name" value="Cupin_2"/>
    <property type="match status" value="1"/>
</dbReference>
<reference evidence="6" key="1">
    <citation type="journal article" date="2019" name="Int. J. Syst. Evol. Microbiol.">
        <title>The Global Catalogue of Microorganisms (GCM) 10K type strain sequencing project: providing services to taxonomists for standard genome sequencing and annotation.</title>
        <authorList>
            <consortium name="The Broad Institute Genomics Platform"/>
            <consortium name="The Broad Institute Genome Sequencing Center for Infectious Disease"/>
            <person name="Wu L."/>
            <person name="Ma J."/>
        </authorList>
    </citation>
    <scope>NUCLEOTIDE SEQUENCE [LARGE SCALE GENOMIC DNA]</scope>
    <source>
        <strain evidence="6">CCUG 71848</strain>
    </source>
</reference>
<accession>A0ABW3PN29</accession>
<proteinExistence type="predicted"/>
<dbReference type="InterPro" id="IPR011051">
    <property type="entry name" value="RmlC_Cupin_sf"/>
</dbReference>
<dbReference type="Pfam" id="PF01381">
    <property type="entry name" value="HTH_3"/>
    <property type="match status" value="1"/>
</dbReference>
<feature type="domain" description="HTH cro/C1-type" evidence="4">
    <location>
        <begin position="11"/>
        <end position="65"/>
    </location>
</feature>
<evidence type="ECO:0000313" key="5">
    <source>
        <dbReference type="EMBL" id="MFD1124787.1"/>
    </source>
</evidence>
<dbReference type="PROSITE" id="PS50943">
    <property type="entry name" value="HTH_CROC1"/>
    <property type="match status" value="1"/>
</dbReference>
<dbReference type="InterPro" id="IPR001387">
    <property type="entry name" value="Cro/C1-type_HTH"/>
</dbReference>
<keyword evidence="2" id="KW-0238">DNA-binding</keyword>
<protein>
    <submittedName>
        <fullName evidence="5">Helix-turn-helix domain-containing protein</fullName>
    </submittedName>
</protein>
<dbReference type="SMART" id="SM00530">
    <property type="entry name" value="HTH_XRE"/>
    <property type="match status" value="1"/>
</dbReference>
<sequence>MDIGTIVSANLRKIRLEKGFSLTKLSELAGVSKGMLSQIENNGTSPTINTIWKICAGLGVPYTALLEGQVQSMTVIPKAATAQQTSADGHYRIYCYYPDSAHHNLELFQMELDQAADYTSIGHSKANAAGHSEEYIMVLNGQLTLEVSGQTLVLNPDDTTRFDSTGKHIYRNTGQGVLKTMIINFYPI</sequence>
<dbReference type="InterPro" id="IPR050807">
    <property type="entry name" value="TransReg_Diox_bact_type"/>
</dbReference>
<name>A0ABW3PN29_9LACO</name>
<dbReference type="Proteomes" id="UP001597156">
    <property type="component" value="Unassembled WGS sequence"/>
</dbReference>
<keyword evidence="1" id="KW-0805">Transcription regulation</keyword>
<evidence type="ECO:0000313" key="6">
    <source>
        <dbReference type="Proteomes" id="UP001597156"/>
    </source>
</evidence>
<dbReference type="Gene3D" id="1.10.260.40">
    <property type="entry name" value="lambda repressor-like DNA-binding domains"/>
    <property type="match status" value="1"/>
</dbReference>
<dbReference type="CDD" id="cd00093">
    <property type="entry name" value="HTH_XRE"/>
    <property type="match status" value="1"/>
</dbReference>
<dbReference type="SUPFAM" id="SSF47413">
    <property type="entry name" value="lambda repressor-like DNA-binding domains"/>
    <property type="match status" value="1"/>
</dbReference>
<dbReference type="InterPro" id="IPR010982">
    <property type="entry name" value="Lambda_DNA-bd_dom_sf"/>
</dbReference>
<dbReference type="CDD" id="cd02209">
    <property type="entry name" value="cupin_XRE_C"/>
    <property type="match status" value="1"/>
</dbReference>
<dbReference type="PANTHER" id="PTHR46797:SF23">
    <property type="entry name" value="HTH-TYPE TRANSCRIPTIONAL REGULATOR SUTR"/>
    <property type="match status" value="1"/>
</dbReference>
<dbReference type="Gene3D" id="2.60.120.10">
    <property type="entry name" value="Jelly Rolls"/>
    <property type="match status" value="1"/>
</dbReference>
<comment type="caution">
    <text evidence="5">The sequence shown here is derived from an EMBL/GenBank/DDBJ whole genome shotgun (WGS) entry which is preliminary data.</text>
</comment>